<evidence type="ECO:0000313" key="3">
    <source>
        <dbReference type="Proteomes" id="UP000815677"/>
    </source>
</evidence>
<feature type="region of interest" description="Disordered" evidence="1">
    <location>
        <begin position="190"/>
        <end position="225"/>
    </location>
</feature>
<evidence type="ECO:0000313" key="2">
    <source>
        <dbReference type="EMBL" id="GAT49536.1"/>
    </source>
</evidence>
<evidence type="ECO:0000256" key="1">
    <source>
        <dbReference type="SAM" id="MobiDB-lite"/>
    </source>
</evidence>
<name>A0ABQ0LEG2_MYCCL</name>
<organism evidence="2 3">
    <name type="scientific">Mycena chlorophos</name>
    <name type="common">Agaric fungus</name>
    <name type="synonym">Agaricus chlorophos</name>
    <dbReference type="NCBI Taxonomy" id="658473"/>
    <lineage>
        <taxon>Eukaryota</taxon>
        <taxon>Fungi</taxon>
        <taxon>Dikarya</taxon>
        <taxon>Basidiomycota</taxon>
        <taxon>Agaricomycotina</taxon>
        <taxon>Agaricomycetes</taxon>
        <taxon>Agaricomycetidae</taxon>
        <taxon>Agaricales</taxon>
        <taxon>Marasmiineae</taxon>
        <taxon>Mycenaceae</taxon>
        <taxon>Mycena</taxon>
    </lineage>
</organism>
<dbReference type="Proteomes" id="UP000815677">
    <property type="component" value="Unassembled WGS sequence"/>
</dbReference>
<protein>
    <submittedName>
        <fullName evidence="2">Uncharacterized protein</fullName>
    </submittedName>
</protein>
<accession>A0ABQ0LEG2</accession>
<dbReference type="EMBL" id="DF845605">
    <property type="protein sequence ID" value="GAT49536.1"/>
    <property type="molecule type" value="Genomic_DNA"/>
</dbReference>
<gene>
    <name evidence="2" type="ORF">MCHLO_06844</name>
</gene>
<reference evidence="2" key="1">
    <citation type="submission" date="2014-09" db="EMBL/GenBank/DDBJ databases">
        <title>Genome sequence of the luminous mushroom Mycena chlorophos for searching fungal bioluminescence genes.</title>
        <authorList>
            <person name="Tanaka Y."/>
            <person name="Kasuga D."/>
            <person name="Oba Y."/>
            <person name="Hase S."/>
            <person name="Sato K."/>
            <person name="Oba Y."/>
            <person name="Sakakibara Y."/>
        </authorList>
    </citation>
    <scope>NUCLEOTIDE SEQUENCE</scope>
</reference>
<proteinExistence type="predicted"/>
<sequence length="303" mass="32510">MAVAPTHNATNIPLPLLLYTLLTTSFRLLVNMVLAQQPLLRERCITPPRLAIDTKHLPSSLAGSQIHEIPRSPPCDPFAARELIPYLHLAPYALKSDATLPPCPGKNNRWTHIVRLLPATKSAPTGSAELHPPKRQGQPHLLEDYLPAQGVLIVRDFLSLALPYYAAAHPLPTPTESGVGAGWPSLASAVPSLSHSDSDSDSSDSDTSSPVSFQAPSTPRPVSPSADPVNVLLLGPTQLALSLSLVYISYASGTLIRDVMRGILESSAREAAWAARIIGQGADRMGMSEEELEFLEDGAMNDF</sequence>
<keyword evidence="3" id="KW-1185">Reference proteome</keyword>